<feature type="region of interest" description="Disordered" evidence="1">
    <location>
        <begin position="103"/>
        <end position="128"/>
    </location>
</feature>
<evidence type="ECO:0000313" key="2">
    <source>
        <dbReference type="EMBL" id="HFN01101.1"/>
    </source>
</evidence>
<gene>
    <name evidence="2" type="ORF">ENR64_25775</name>
</gene>
<reference evidence="2" key="1">
    <citation type="journal article" date="2020" name="mSystems">
        <title>Genome- and Community-Level Interaction Insights into Carbon Utilization and Element Cycling Functions of Hydrothermarchaeota in Hydrothermal Sediment.</title>
        <authorList>
            <person name="Zhou Z."/>
            <person name="Liu Y."/>
            <person name="Xu W."/>
            <person name="Pan J."/>
            <person name="Luo Z.H."/>
            <person name="Li M."/>
        </authorList>
    </citation>
    <scope>NUCLEOTIDE SEQUENCE [LARGE SCALE GENOMIC DNA]</scope>
    <source>
        <strain evidence="2">SpSt-418</strain>
    </source>
</reference>
<proteinExistence type="predicted"/>
<name>A0A7C3PLQ0_9CYAN</name>
<protein>
    <submittedName>
        <fullName evidence="2">Uncharacterized protein</fullName>
    </submittedName>
</protein>
<evidence type="ECO:0000256" key="1">
    <source>
        <dbReference type="SAM" id="MobiDB-lite"/>
    </source>
</evidence>
<organism evidence="2">
    <name type="scientific">Oscillatoriales cyanobacterium SpSt-418</name>
    <dbReference type="NCBI Taxonomy" id="2282169"/>
    <lineage>
        <taxon>Bacteria</taxon>
        <taxon>Bacillati</taxon>
        <taxon>Cyanobacteriota</taxon>
        <taxon>Cyanophyceae</taxon>
        <taxon>Oscillatoriophycideae</taxon>
        <taxon>Oscillatoriales</taxon>
    </lineage>
</organism>
<dbReference type="EMBL" id="DSRU01000372">
    <property type="protein sequence ID" value="HFN01101.1"/>
    <property type="molecule type" value="Genomic_DNA"/>
</dbReference>
<comment type="caution">
    <text evidence="2">The sequence shown here is derived from an EMBL/GenBank/DDBJ whole genome shotgun (WGS) entry which is preliminary data.</text>
</comment>
<sequence length="128" mass="14623">MNEITQTSRKREDFSFRYSPYTDTPDGVLTAFLKKGDGVRQGKELMLEPARAFWMVAARQAEGLLSQEELRQLGLSCCRALERQADYIRECLQLPIPSAESSTIEYTNGDRQNGNTKPAERATRTMWQ</sequence>
<feature type="compositionally biased region" description="Polar residues" evidence="1">
    <location>
        <begin position="103"/>
        <end position="116"/>
    </location>
</feature>
<feature type="compositionally biased region" description="Basic and acidic residues" evidence="1">
    <location>
        <begin position="118"/>
        <end position="128"/>
    </location>
</feature>
<dbReference type="AlphaFoldDB" id="A0A7C3PLQ0"/>
<accession>A0A7C3PLQ0</accession>